<gene>
    <name evidence="2" type="ORF">ACJ73_07877</name>
</gene>
<evidence type="ECO:0000313" key="2">
    <source>
        <dbReference type="EMBL" id="OJD20785.1"/>
    </source>
</evidence>
<dbReference type="OrthoDB" id="5504568at2759"/>
<feature type="region of interest" description="Disordered" evidence="1">
    <location>
        <begin position="25"/>
        <end position="48"/>
    </location>
</feature>
<evidence type="ECO:0000313" key="3">
    <source>
        <dbReference type="Proteomes" id="UP000242791"/>
    </source>
</evidence>
<organism evidence="2 3">
    <name type="scientific">Blastomyces percursus</name>
    <dbReference type="NCBI Taxonomy" id="1658174"/>
    <lineage>
        <taxon>Eukaryota</taxon>
        <taxon>Fungi</taxon>
        <taxon>Dikarya</taxon>
        <taxon>Ascomycota</taxon>
        <taxon>Pezizomycotina</taxon>
        <taxon>Eurotiomycetes</taxon>
        <taxon>Eurotiomycetidae</taxon>
        <taxon>Onygenales</taxon>
        <taxon>Ajellomycetaceae</taxon>
        <taxon>Blastomyces</taxon>
    </lineage>
</organism>
<evidence type="ECO:0000256" key="1">
    <source>
        <dbReference type="SAM" id="MobiDB-lite"/>
    </source>
</evidence>
<accession>A0A1J9PWQ3</accession>
<dbReference type="EMBL" id="LGTZ01001707">
    <property type="protein sequence ID" value="OJD20785.1"/>
    <property type="molecule type" value="Genomic_DNA"/>
</dbReference>
<sequence>MTARDVAGQSSRPIWSTSWGILRVGQRTPGPQSPTLEKEVRSQTRTTRGALWSYGAKGPAETGPWNKTWMMMFTKGLDKRMQDKLIEHGSKPLALEELMTLIQPYVTALIGRAIDALIITCSGQNTS</sequence>
<proteinExistence type="predicted"/>
<reference evidence="2 3" key="1">
    <citation type="submission" date="2015-08" db="EMBL/GenBank/DDBJ databases">
        <title>Emmonsia species relationships and genome sequence.</title>
        <authorList>
            <person name="Cuomo C.A."/>
            <person name="Schwartz I.S."/>
            <person name="Kenyon C."/>
            <person name="De Hoog G.S."/>
            <person name="Govender N.P."/>
            <person name="Botha A."/>
            <person name="Moreno L."/>
            <person name="De Vries M."/>
            <person name="Munoz J.F."/>
            <person name="Stielow J.B."/>
        </authorList>
    </citation>
    <scope>NUCLEOTIDE SEQUENCE [LARGE SCALE GENOMIC DNA]</scope>
    <source>
        <strain evidence="2 3">EI222</strain>
    </source>
</reference>
<dbReference type="VEuPathDB" id="FungiDB:ACJ73_07877"/>
<comment type="caution">
    <text evidence="2">The sequence shown here is derived from an EMBL/GenBank/DDBJ whole genome shotgun (WGS) entry which is preliminary data.</text>
</comment>
<protein>
    <submittedName>
        <fullName evidence="2">Uncharacterized protein</fullName>
    </submittedName>
</protein>
<dbReference type="Proteomes" id="UP000242791">
    <property type="component" value="Unassembled WGS sequence"/>
</dbReference>
<dbReference type="AlphaFoldDB" id="A0A1J9PWQ3"/>
<name>A0A1J9PWQ3_9EURO</name>
<keyword evidence="3" id="KW-1185">Reference proteome</keyword>